<feature type="chain" id="PRO_5002128099" evidence="1">
    <location>
        <begin position="18"/>
        <end position="57"/>
    </location>
</feature>
<reference evidence="2" key="1">
    <citation type="submission" date="2014-12" db="EMBL/GenBank/DDBJ databases">
        <title>Insight into the proteome of Arion vulgaris.</title>
        <authorList>
            <person name="Aradska J."/>
            <person name="Bulat T."/>
            <person name="Smidak R."/>
            <person name="Sarate P."/>
            <person name="Gangsoo J."/>
            <person name="Sialana F."/>
            <person name="Bilban M."/>
            <person name="Lubec G."/>
        </authorList>
    </citation>
    <scope>NUCLEOTIDE SEQUENCE</scope>
    <source>
        <tissue evidence="2">Skin</tissue>
    </source>
</reference>
<name>A0A0B7BBF0_9EUPU</name>
<dbReference type="AlphaFoldDB" id="A0A0B7BBF0"/>
<keyword evidence="1" id="KW-0732">Signal</keyword>
<feature type="non-terminal residue" evidence="2">
    <location>
        <position position="57"/>
    </location>
</feature>
<gene>
    <name evidence="2" type="primary">ORF170730</name>
</gene>
<proteinExistence type="predicted"/>
<evidence type="ECO:0000313" key="2">
    <source>
        <dbReference type="EMBL" id="CEK89395.1"/>
    </source>
</evidence>
<evidence type="ECO:0000256" key="1">
    <source>
        <dbReference type="SAM" id="SignalP"/>
    </source>
</evidence>
<sequence>MERWLGRWMVTVRVVLSDGWVDGVNVSVVWRDEWVGSVNVRVTLIDGWAHRQSQCKD</sequence>
<accession>A0A0B7BBF0</accession>
<feature type="signal peptide" evidence="1">
    <location>
        <begin position="1"/>
        <end position="17"/>
    </location>
</feature>
<organism evidence="2">
    <name type="scientific">Arion vulgaris</name>
    <dbReference type="NCBI Taxonomy" id="1028688"/>
    <lineage>
        <taxon>Eukaryota</taxon>
        <taxon>Metazoa</taxon>
        <taxon>Spiralia</taxon>
        <taxon>Lophotrochozoa</taxon>
        <taxon>Mollusca</taxon>
        <taxon>Gastropoda</taxon>
        <taxon>Heterobranchia</taxon>
        <taxon>Euthyneura</taxon>
        <taxon>Panpulmonata</taxon>
        <taxon>Eupulmonata</taxon>
        <taxon>Stylommatophora</taxon>
        <taxon>Helicina</taxon>
        <taxon>Arionoidea</taxon>
        <taxon>Arionidae</taxon>
        <taxon>Arion</taxon>
    </lineage>
</organism>
<protein>
    <submittedName>
        <fullName evidence="2">Uncharacterized protein</fullName>
    </submittedName>
</protein>
<dbReference type="EMBL" id="HACG01042530">
    <property type="protein sequence ID" value="CEK89395.1"/>
    <property type="molecule type" value="Transcribed_RNA"/>
</dbReference>